<reference evidence="1" key="3">
    <citation type="submission" date="2025-09" db="UniProtKB">
        <authorList>
            <consortium name="Ensembl"/>
        </authorList>
    </citation>
    <scope>IDENTIFICATION</scope>
</reference>
<reference evidence="1" key="2">
    <citation type="submission" date="2025-08" db="UniProtKB">
        <authorList>
            <consortium name="Ensembl"/>
        </authorList>
    </citation>
    <scope>IDENTIFICATION</scope>
</reference>
<dbReference type="Proteomes" id="UP000233100">
    <property type="component" value="Chromosome X"/>
</dbReference>
<dbReference type="GeneTree" id="ENSGT00940000161627"/>
<dbReference type="PANTHER" id="PTHR46254">
    <property type="entry name" value="PROTEIN GVQW1-RELATED"/>
    <property type="match status" value="1"/>
</dbReference>
<sequence length="103" mass="11301">MAYCSLDLPGLSDSPTSASPVDETTGMCCHSPLIFFFFEIGSRFVFQAGMQWHGLGSLQSQPPGLKQSSHLSRPSSWGYRCMPPRFADFCISCRDMVLPCCPG</sequence>
<evidence type="ECO:0000313" key="1">
    <source>
        <dbReference type="Ensembl" id="ENSMFAP00000051702.1"/>
    </source>
</evidence>
<dbReference type="PANTHER" id="PTHR46254:SF12">
    <property type="entry name" value="RNA BINDING MOTIF SINGLE STRANDED INTERACTING PROTEIN 2"/>
    <property type="match status" value="1"/>
</dbReference>
<accession>A0A7N9CK98</accession>
<keyword evidence="2" id="KW-1185">Reference proteome</keyword>
<name>A0A7N9CK98_MACFA</name>
<dbReference type="Ensembl" id="ENSMFAT00000078756.1">
    <property type="protein sequence ID" value="ENSMFAP00000051702.1"/>
    <property type="gene ID" value="ENSMFAG00000058333.1"/>
</dbReference>
<reference evidence="1 2" key="1">
    <citation type="submission" date="2013-03" db="EMBL/GenBank/DDBJ databases">
        <authorList>
            <person name="Warren W."/>
            <person name="Wilson R.K."/>
        </authorList>
    </citation>
    <scope>NUCLEOTIDE SEQUENCE</scope>
</reference>
<evidence type="ECO:0000313" key="2">
    <source>
        <dbReference type="Proteomes" id="UP000233100"/>
    </source>
</evidence>
<dbReference type="AlphaFoldDB" id="A0A7N9CK98"/>
<organism evidence="1 2">
    <name type="scientific">Macaca fascicularis</name>
    <name type="common">Crab-eating macaque</name>
    <name type="synonym">Cynomolgus monkey</name>
    <dbReference type="NCBI Taxonomy" id="9541"/>
    <lineage>
        <taxon>Eukaryota</taxon>
        <taxon>Metazoa</taxon>
        <taxon>Chordata</taxon>
        <taxon>Craniata</taxon>
        <taxon>Vertebrata</taxon>
        <taxon>Euteleostomi</taxon>
        <taxon>Mammalia</taxon>
        <taxon>Eutheria</taxon>
        <taxon>Euarchontoglires</taxon>
        <taxon>Primates</taxon>
        <taxon>Haplorrhini</taxon>
        <taxon>Catarrhini</taxon>
        <taxon>Cercopithecidae</taxon>
        <taxon>Cercopithecinae</taxon>
        <taxon>Macaca</taxon>
    </lineage>
</organism>
<protein>
    <submittedName>
        <fullName evidence="1">Uncharacterized protein</fullName>
    </submittedName>
</protein>
<proteinExistence type="predicted"/>